<dbReference type="OrthoDB" id="409931at2759"/>
<keyword evidence="6" id="KW-1185">Reference proteome</keyword>
<sequence>MGLGIIGQINSNEINCQLFQTIYTYYKFFENRNQKNIQFQFYIQNWPFLFNKNGQLQENTYQNIEPLIPTDSLQTIPEINNSVEVCTKELEEELNYWTEELDQNLEQETQNYLEIENNFNNFINSVSDQQLENQIYRTIQFTGLIFPCQFQINLQEFQHRLPEQNKIQLVRRIISWQQNLYNNNYDQIQNSLNSRRETMHILQNRIQIQNMDQIFENFQNQNINNNIFNERDNDQFSIFETFTEMDLQNNQHIEIENQLPQQLQLEQNIQPSTISQFQKIQNIVNSALKNRKQTLKHLGNIDRQLIQQFFLKFFYVDDDFGSNNTYINEFLISIGTKGNFSNQITQDIIKVLQMTTQNQRQENVDQEPLIISKNGVIRDLEQTKNFVQLKALKLFIQLQLTSTSNISDENAQELIELLYKLKGKSLQNLLQFLGNQEDKYNFQLAPNQVLNLYKFLLSQQDMKNSTNCMNLISRLEHNITHFMAANKIKINKISEYYNNQFLNQLQVEQAFKQLNELEKIFQMIQIIFRKDENNHYQCQEFLNSEEVQRLFNVLESLISQIQNLNDSRLLPLLKAFLICYQTKSQFNTQNLQFLKISSMEISTEILIDFENLFKRLCLNGKDYINHIVKQQINIMNNECKMMKVRRNRLTENNQLFEKDFLEGILNVHPQAINFQNKKNYFYSKLEINRLSQQQLQRYPIKVSKSQIFEDSYNEITKISSLDIFRFKRFFILYDGEIGQDGGGMTTDWIGKLSKSILDQQYQLFIPNSDNTCYLINTESTDPDHLRKFKFVGMFMAIAIICKVNIKGYFPNSYFKHIVGQKLSRSDIQQHDEGIYNSLNTIYNQKIDSSWNLYWLYNIKRNGVFIDEELKPGGSDIEVTEEDKKDFVRKYCYQIMAKNIENQIKAIQEGFYSIIPKNDIKIFDSIQLEQLLCGEQYIDVEDLISNLIYQGCNAQNQVIKWLQNTLRNFNQDMLVKFLKLATSRTNLPIGGFSNKECRITIVLLNNLQNDIDSRYPEGHTCARSIGLPPYSNEQTLQQKLEEALISQGDRFDLI</sequence>
<dbReference type="InterPro" id="IPR000569">
    <property type="entry name" value="HECT_dom"/>
</dbReference>
<comment type="caution">
    <text evidence="5">The sequence shown here is derived from an EMBL/GenBank/DDBJ whole genome shotgun (WGS) entry which is preliminary data.</text>
</comment>
<dbReference type="PROSITE" id="PS50237">
    <property type="entry name" value="HECT"/>
    <property type="match status" value="1"/>
</dbReference>
<dbReference type="Proteomes" id="UP000692954">
    <property type="component" value="Unassembled WGS sequence"/>
</dbReference>
<dbReference type="GO" id="GO:0061630">
    <property type="term" value="F:ubiquitin protein ligase activity"/>
    <property type="evidence" value="ECO:0007669"/>
    <property type="project" value="TreeGrafter"/>
</dbReference>
<dbReference type="EMBL" id="CAJJDN010000008">
    <property type="protein sequence ID" value="CAD8054524.1"/>
    <property type="molecule type" value="Genomic_DNA"/>
</dbReference>
<evidence type="ECO:0000313" key="5">
    <source>
        <dbReference type="EMBL" id="CAD8054524.1"/>
    </source>
</evidence>
<evidence type="ECO:0000256" key="1">
    <source>
        <dbReference type="ARBA" id="ARBA00022679"/>
    </source>
</evidence>
<keyword evidence="2" id="KW-0833">Ubl conjugation pathway</keyword>
<dbReference type="GO" id="GO:0006511">
    <property type="term" value="P:ubiquitin-dependent protein catabolic process"/>
    <property type="evidence" value="ECO:0007669"/>
    <property type="project" value="TreeGrafter"/>
</dbReference>
<reference evidence="5" key="1">
    <citation type="submission" date="2021-01" db="EMBL/GenBank/DDBJ databases">
        <authorList>
            <consortium name="Genoscope - CEA"/>
            <person name="William W."/>
        </authorList>
    </citation>
    <scope>NUCLEOTIDE SEQUENCE</scope>
</reference>
<evidence type="ECO:0000313" key="6">
    <source>
        <dbReference type="Proteomes" id="UP000692954"/>
    </source>
</evidence>
<dbReference type="SMART" id="SM00119">
    <property type="entry name" value="HECTc"/>
    <property type="match status" value="1"/>
</dbReference>
<keyword evidence="1" id="KW-0808">Transferase</keyword>
<proteinExistence type="predicted"/>
<feature type="domain" description="HECT" evidence="4">
    <location>
        <begin position="719"/>
        <end position="1053"/>
    </location>
</feature>
<evidence type="ECO:0000256" key="3">
    <source>
        <dbReference type="SAM" id="Coils"/>
    </source>
</evidence>
<dbReference type="AlphaFoldDB" id="A0A8S1KU92"/>
<gene>
    <name evidence="5" type="ORF">PSON_ATCC_30995.1.T0080339</name>
</gene>
<dbReference type="PANTHER" id="PTHR11254">
    <property type="entry name" value="HECT DOMAIN UBIQUITIN-PROTEIN LIGASE"/>
    <property type="match status" value="1"/>
</dbReference>
<evidence type="ECO:0000256" key="2">
    <source>
        <dbReference type="PROSITE-ProRule" id="PRU00104"/>
    </source>
</evidence>
<evidence type="ECO:0000259" key="4">
    <source>
        <dbReference type="PROSITE" id="PS50237"/>
    </source>
</evidence>
<dbReference type="GO" id="GO:0000209">
    <property type="term" value="P:protein polyubiquitination"/>
    <property type="evidence" value="ECO:0007669"/>
    <property type="project" value="TreeGrafter"/>
</dbReference>
<protein>
    <recommendedName>
        <fullName evidence="4">HECT domain-containing protein</fullName>
    </recommendedName>
</protein>
<accession>A0A8S1KU92</accession>
<dbReference type="Pfam" id="PF00632">
    <property type="entry name" value="HECT"/>
    <property type="match status" value="1"/>
</dbReference>
<feature type="coiled-coil region" evidence="3">
    <location>
        <begin position="87"/>
        <end position="118"/>
    </location>
</feature>
<dbReference type="GO" id="GO:0005737">
    <property type="term" value="C:cytoplasm"/>
    <property type="evidence" value="ECO:0007669"/>
    <property type="project" value="TreeGrafter"/>
</dbReference>
<name>A0A8S1KU92_9CILI</name>
<dbReference type="InterPro" id="IPR050409">
    <property type="entry name" value="E3_ubiq-protein_ligase"/>
</dbReference>
<dbReference type="PANTHER" id="PTHR11254:SF67">
    <property type="entry name" value="E3 UBIQUITIN-PROTEIN LIGASE HUWE1"/>
    <property type="match status" value="1"/>
</dbReference>
<keyword evidence="3" id="KW-0175">Coiled coil</keyword>
<feature type="active site" description="Glycyl thioester intermediate" evidence="2">
    <location>
        <position position="1020"/>
    </location>
</feature>
<organism evidence="5 6">
    <name type="scientific">Paramecium sonneborni</name>
    <dbReference type="NCBI Taxonomy" id="65129"/>
    <lineage>
        <taxon>Eukaryota</taxon>
        <taxon>Sar</taxon>
        <taxon>Alveolata</taxon>
        <taxon>Ciliophora</taxon>
        <taxon>Intramacronucleata</taxon>
        <taxon>Oligohymenophorea</taxon>
        <taxon>Peniculida</taxon>
        <taxon>Parameciidae</taxon>
        <taxon>Paramecium</taxon>
    </lineage>
</organism>